<dbReference type="GO" id="GO:0016887">
    <property type="term" value="F:ATP hydrolysis activity"/>
    <property type="evidence" value="ECO:0007669"/>
    <property type="project" value="InterPro"/>
</dbReference>
<dbReference type="AlphaFoldDB" id="A0A8J7M176"/>
<dbReference type="PANTHER" id="PTHR43023:SF3">
    <property type="entry name" value="PROTEIN TRIGALACTOSYLDIACYLGLYCEROL 3, CHLOROPLASTIC"/>
    <property type="match status" value="1"/>
</dbReference>
<dbReference type="SUPFAM" id="SSF52540">
    <property type="entry name" value="P-loop containing nucleoside triphosphate hydrolases"/>
    <property type="match status" value="1"/>
</dbReference>
<dbReference type="RefSeq" id="WP_199385655.1">
    <property type="nucleotide sequence ID" value="NZ_JAEMHM010000017.1"/>
</dbReference>
<dbReference type="PROSITE" id="PS50893">
    <property type="entry name" value="ABC_TRANSPORTER_2"/>
    <property type="match status" value="1"/>
</dbReference>
<feature type="domain" description="ABC transporter" evidence="2">
    <location>
        <begin position="6"/>
        <end position="223"/>
    </location>
</feature>
<accession>A0A8J7M176</accession>
<organism evidence="3 4">
    <name type="scientific">Geomesophilobacter sediminis</name>
    <dbReference type="NCBI Taxonomy" id="2798584"/>
    <lineage>
        <taxon>Bacteria</taxon>
        <taxon>Pseudomonadati</taxon>
        <taxon>Thermodesulfobacteriota</taxon>
        <taxon>Desulfuromonadia</taxon>
        <taxon>Geobacterales</taxon>
        <taxon>Geobacteraceae</taxon>
        <taxon>Geomesophilobacter</taxon>
    </lineage>
</organism>
<comment type="caution">
    <text evidence="3">The sequence shown here is derived from an EMBL/GenBank/DDBJ whole genome shotgun (WGS) entry which is preliminary data.</text>
</comment>
<protein>
    <submittedName>
        <fullName evidence="3">Organic solvent ABC transporter ATP-binding protein</fullName>
    </submittedName>
</protein>
<evidence type="ECO:0000256" key="1">
    <source>
        <dbReference type="ARBA" id="ARBA00022448"/>
    </source>
</evidence>
<keyword evidence="3" id="KW-0547">Nucleotide-binding</keyword>
<dbReference type="Pfam" id="PF00005">
    <property type="entry name" value="ABC_tran"/>
    <property type="match status" value="1"/>
</dbReference>
<dbReference type="InterPro" id="IPR003439">
    <property type="entry name" value="ABC_transporter-like_ATP-bd"/>
</dbReference>
<dbReference type="Gene3D" id="3.40.50.300">
    <property type="entry name" value="P-loop containing nucleotide triphosphate hydrolases"/>
    <property type="match status" value="1"/>
</dbReference>
<sequence length="223" mass="24578">MTSLAAASETAVELKEVPLPGLAPVSFSLKPGEMGLFLTAKEEASALLARLVLGLERHSGGSIVLLDADTAALSYRDWQQLRQRIGFSQGSGGLVSNLKAWENLTLPLYYHRQASHQEVESLGLALLERIGYTARYMELPGHLTLFQKKQVGLARALIMDPELVVYESPEQGINQQEKELFYRLIQEFHRERPGRASLIVSCQPDSVAAFAEARLLAPKGQHA</sequence>
<keyword evidence="1" id="KW-0813">Transport</keyword>
<evidence type="ECO:0000313" key="4">
    <source>
        <dbReference type="Proteomes" id="UP000636888"/>
    </source>
</evidence>
<dbReference type="GO" id="GO:0005524">
    <property type="term" value="F:ATP binding"/>
    <property type="evidence" value="ECO:0007669"/>
    <property type="project" value="UniProtKB-KW"/>
</dbReference>
<evidence type="ECO:0000313" key="3">
    <source>
        <dbReference type="EMBL" id="MBJ6726739.1"/>
    </source>
</evidence>
<evidence type="ECO:0000259" key="2">
    <source>
        <dbReference type="PROSITE" id="PS50893"/>
    </source>
</evidence>
<proteinExistence type="predicted"/>
<dbReference type="InterPro" id="IPR027417">
    <property type="entry name" value="P-loop_NTPase"/>
</dbReference>
<keyword evidence="3" id="KW-0067">ATP-binding</keyword>
<dbReference type="EMBL" id="JAEMHM010000017">
    <property type="protein sequence ID" value="MBJ6726739.1"/>
    <property type="molecule type" value="Genomic_DNA"/>
</dbReference>
<keyword evidence="4" id="KW-1185">Reference proteome</keyword>
<dbReference type="PANTHER" id="PTHR43023">
    <property type="entry name" value="PROTEIN TRIGALACTOSYLDIACYLGLYCEROL 3, CHLOROPLASTIC"/>
    <property type="match status" value="1"/>
</dbReference>
<name>A0A8J7M176_9BACT</name>
<gene>
    <name evidence="3" type="ORF">JFN93_18675</name>
</gene>
<reference evidence="3" key="1">
    <citation type="submission" date="2020-12" db="EMBL/GenBank/DDBJ databases">
        <title>Geomonas sp. Red875, isolated from river sediment.</title>
        <authorList>
            <person name="Xu Z."/>
            <person name="Zhang Z."/>
            <person name="Masuda Y."/>
            <person name="Itoh H."/>
            <person name="Senoo K."/>
        </authorList>
    </citation>
    <scope>NUCLEOTIDE SEQUENCE</scope>
    <source>
        <strain evidence="3">Red875</strain>
    </source>
</reference>
<dbReference type="Proteomes" id="UP000636888">
    <property type="component" value="Unassembled WGS sequence"/>
</dbReference>